<keyword evidence="1" id="KW-0472">Membrane</keyword>
<feature type="transmembrane region" description="Helical" evidence="1">
    <location>
        <begin position="198"/>
        <end position="217"/>
    </location>
</feature>
<reference evidence="2" key="1">
    <citation type="submission" date="2020-05" db="EMBL/GenBank/DDBJ databases">
        <title>Mycena genomes resolve the evolution of fungal bioluminescence.</title>
        <authorList>
            <person name="Tsai I.J."/>
        </authorList>
    </citation>
    <scope>NUCLEOTIDE SEQUENCE</scope>
    <source>
        <strain evidence="2">CCC161011</strain>
    </source>
</reference>
<feature type="transmembrane region" description="Helical" evidence="1">
    <location>
        <begin position="126"/>
        <end position="144"/>
    </location>
</feature>
<dbReference type="Proteomes" id="UP000620124">
    <property type="component" value="Unassembled WGS sequence"/>
</dbReference>
<gene>
    <name evidence="2" type="ORF">MVEN_00937400</name>
</gene>
<evidence type="ECO:0000256" key="1">
    <source>
        <dbReference type="SAM" id="Phobius"/>
    </source>
</evidence>
<evidence type="ECO:0000313" key="2">
    <source>
        <dbReference type="EMBL" id="KAF7356075.1"/>
    </source>
</evidence>
<feature type="transmembrane region" description="Helical" evidence="1">
    <location>
        <begin position="34"/>
        <end position="56"/>
    </location>
</feature>
<dbReference type="EMBL" id="JACAZI010000007">
    <property type="protein sequence ID" value="KAF7356075.1"/>
    <property type="molecule type" value="Genomic_DNA"/>
</dbReference>
<feature type="transmembrane region" description="Helical" evidence="1">
    <location>
        <begin position="68"/>
        <end position="91"/>
    </location>
</feature>
<proteinExistence type="predicted"/>
<organism evidence="2 3">
    <name type="scientific">Mycena venus</name>
    <dbReference type="NCBI Taxonomy" id="2733690"/>
    <lineage>
        <taxon>Eukaryota</taxon>
        <taxon>Fungi</taxon>
        <taxon>Dikarya</taxon>
        <taxon>Basidiomycota</taxon>
        <taxon>Agaricomycotina</taxon>
        <taxon>Agaricomycetes</taxon>
        <taxon>Agaricomycetidae</taxon>
        <taxon>Agaricales</taxon>
        <taxon>Marasmiineae</taxon>
        <taxon>Mycenaceae</taxon>
        <taxon>Mycena</taxon>
    </lineage>
</organism>
<keyword evidence="1" id="KW-1133">Transmembrane helix</keyword>
<keyword evidence="1" id="KW-0812">Transmembrane</keyword>
<feature type="transmembrane region" description="Helical" evidence="1">
    <location>
        <begin position="151"/>
        <end position="178"/>
    </location>
</feature>
<keyword evidence="3" id="KW-1185">Reference proteome</keyword>
<sequence>MSSDSDPPVSTLSDEDNQLLFVFGRTVTQDAIGIIWETLFLSAYGVFFCLAVWTIVRKGLKTAGSITMLTIVVYLYSTSLTLWALTVTSWFRRAHAFFMDHPELSLADRRELGNDSVAIFGTPMEALFMFNMIVGDSVVIWRAWVLYSRSLWVMALPCLMLTMSFVFMVIDLICLTGAGFSNQTAIASGGPVCDRAELISWAFSFVTNGTCTILIGYKAWQHRRSTRALGNSTTVNSTRMSTNRILSLLVESGFIYCLFWLTQYILFVDVTRDAPIIYVYELFSGMGDQISGMYPALIIVIVNLHQTLWDAVDSPSANGSSLHFTNGAKRTDTNTIGPGPFGSQRGVSSTKLQLVNTNTNIDTGGAMAMSIVGKSMYSPTDVHV</sequence>
<name>A0A8H6YDK1_9AGAR</name>
<dbReference type="OrthoDB" id="2744793at2759"/>
<accession>A0A8H6YDK1</accession>
<dbReference type="AlphaFoldDB" id="A0A8H6YDK1"/>
<evidence type="ECO:0000313" key="3">
    <source>
        <dbReference type="Proteomes" id="UP000620124"/>
    </source>
</evidence>
<comment type="caution">
    <text evidence="2">The sequence shown here is derived from an EMBL/GenBank/DDBJ whole genome shotgun (WGS) entry which is preliminary data.</text>
</comment>
<feature type="transmembrane region" description="Helical" evidence="1">
    <location>
        <begin position="245"/>
        <end position="267"/>
    </location>
</feature>
<protein>
    <submittedName>
        <fullName evidence="2">Uncharacterized protein</fullName>
    </submittedName>
</protein>